<protein>
    <submittedName>
        <fullName evidence="2">Type VI secretion system baseplate subunit TssG</fullName>
    </submittedName>
</protein>
<dbReference type="RefSeq" id="WP_122231050.1">
    <property type="nucleotide sequence ID" value="NZ_RDQO01000005.1"/>
</dbReference>
<dbReference type="Pfam" id="PF06996">
    <property type="entry name" value="T6SS_TssG"/>
    <property type="match status" value="1"/>
</dbReference>
<proteinExistence type="predicted"/>
<keyword evidence="3" id="KW-1185">Reference proteome</keyword>
<dbReference type="EMBL" id="RDQO01000005">
    <property type="protein sequence ID" value="RMX04249.1"/>
    <property type="molecule type" value="Genomic_DNA"/>
</dbReference>
<dbReference type="PANTHER" id="PTHR35564">
    <property type="match status" value="1"/>
</dbReference>
<feature type="region of interest" description="Disordered" evidence="1">
    <location>
        <begin position="326"/>
        <end position="345"/>
    </location>
</feature>
<comment type="caution">
    <text evidence="2">The sequence shown here is derived from an EMBL/GenBank/DDBJ whole genome shotgun (WGS) entry which is preliminary data.</text>
</comment>
<reference evidence="2 3" key="1">
    <citation type="submission" date="2018-10" db="EMBL/GenBank/DDBJ databases">
        <title>Draft genome of Cortibacter populi DSM10536.</title>
        <authorList>
            <person name="Bernier A.-M."/>
            <person name="Bernard K."/>
        </authorList>
    </citation>
    <scope>NUCLEOTIDE SEQUENCE [LARGE SCALE GENOMIC DNA]</scope>
    <source>
        <strain evidence="2 3">DSM 105136</strain>
    </source>
</reference>
<dbReference type="OrthoDB" id="1523296at2"/>
<evidence type="ECO:0000256" key="1">
    <source>
        <dbReference type="SAM" id="MobiDB-lite"/>
    </source>
</evidence>
<evidence type="ECO:0000313" key="3">
    <source>
        <dbReference type="Proteomes" id="UP000278006"/>
    </source>
</evidence>
<dbReference type="InterPro" id="IPR010732">
    <property type="entry name" value="T6SS_TssG-like"/>
</dbReference>
<sequence length="374" mass="40496">MPRQPDAPLQRLLRQPEVFGFFQAVRLLVLARQRPHGLEEGLARASDAAVRLGAYASMAFPAAEIQSLHLMEEAGPPQLRVNFLGLYGPSGVLPSHYTQWLMRQRQQRNEGAAAFLDIFNHRALLLFWLAWARHNPAVMQELADTSGIVHHVYDLIGMGTPGLLPGRSARQQARTPAHGQAGTPAAAAPSGCPPADALGYYSGLIGQRPHGSTAMAQIIGDYCGVPASAQPCLGTWQPVPQRSRLGSASAKLGQSALLGSRYWDRQATLRLRLGPLSQAQFEALLPHRPKLVKAVALARFMSAMAPDLRLQLRLAAREVPALRLQAPPGTAAPASPPSPPARLGWNTWLAGRRKTTPADDCEFHFPATGAPPWR</sequence>
<dbReference type="NCBIfam" id="TIGR03347">
    <property type="entry name" value="VI_chp_1"/>
    <property type="match status" value="1"/>
</dbReference>
<name>A0A3M6QP00_9BURK</name>
<dbReference type="PANTHER" id="PTHR35564:SF4">
    <property type="entry name" value="CYTOPLASMIC PROTEIN"/>
    <property type="match status" value="1"/>
</dbReference>
<dbReference type="Proteomes" id="UP000278006">
    <property type="component" value="Unassembled WGS sequence"/>
</dbReference>
<accession>A0A3M6QP00</accession>
<dbReference type="AlphaFoldDB" id="A0A3M6QP00"/>
<organism evidence="2 3">
    <name type="scientific">Corticibacter populi</name>
    <dbReference type="NCBI Taxonomy" id="1550736"/>
    <lineage>
        <taxon>Bacteria</taxon>
        <taxon>Pseudomonadati</taxon>
        <taxon>Pseudomonadota</taxon>
        <taxon>Betaproteobacteria</taxon>
        <taxon>Burkholderiales</taxon>
        <taxon>Comamonadaceae</taxon>
        <taxon>Corticibacter</taxon>
    </lineage>
</organism>
<feature type="compositionally biased region" description="Low complexity" evidence="1">
    <location>
        <begin position="176"/>
        <end position="190"/>
    </location>
</feature>
<evidence type="ECO:0000313" key="2">
    <source>
        <dbReference type="EMBL" id="RMX04249.1"/>
    </source>
</evidence>
<gene>
    <name evidence="2" type="primary">tssG</name>
    <name evidence="2" type="ORF">D8I35_15795</name>
</gene>
<feature type="region of interest" description="Disordered" evidence="1">
    <location>
        <begin position="164"/>
        <end position="190"/>
    </location>
</feature>